<gene>
    <name evidence="2" type="ORF">TGME49_235140</name>
</gene>
<dbReference type="RefSeq" id="XP_018635840.1">
    <property type="nucleotide sequence ID" value="XM_018780415.1"/>
</dbReference>
<accession>S8EWJ6</accession>
<evidence type="ECO:0000256" key="1">
    <source>
        <dbReference type="SAM" id="MobiDB-lite"/>
    </source>
</evidence>
<dbReference type="KEGG" id="tgo:TGME49_235140"/>
<evidence type="ECO:0000313" key="2">
    <source>
        <dbReference type="EMBL" id="EPT26757.1"/>
    </source>
</evidence>
<keyword evidence="3" id="KW-1185">Reference proteome</keyword>
<feature type="compositionally biased region" description="Basic residues" evidence="1">
    <location>
        <begin position="146"/>
        <end position="155"/>
    </location>
</feature>
<feature type="compositionally biased region" description="Low complexity" evidence="1">
    <location>
        <begin position="89"/>
        <end position="106"/>
    </location>
</feature>
<feature type="compositionally biased region" description="Low complexity" evidence="1">
    <location>
        <begin position="63"/>
        <end position="75"/>
    </location>
</feature>
<dbReference type="GeneID" id="7899414"/>
<feature type="compositionally biased region" description="Polar residues" evidence="1">
    <location>
        <begin position="312"/>
        <end position="321"/>
    </location>
</feature>
<proteinExistence type="predicted"/>
<dbReference type="OrthoDB" id="10514275at2759"/>
<feature type="compositionally biased region" description="Low complexity" evidence="1">
    <location>
        <begin position="120"/>
        <end position="137"/>
    </location>
</feature>
<organism evidence="2 3">
    <name type="scientific">Toxoplasma gondii (strain ATCC 50611 / Me49)</name>
    <dbReference type="NCBI Taxonomy" id="508771"/>
    <lineage>
        <taxon>Eukaryota</taxon>
        <taxon>Sar</taxon>
        <taxon>Alveolata</taxon>
        <taxon>Apicomplexa</taxon>
        <taxon>Conoidasida</taxon>
        <taxon>Coccidia</taxon>
        <taxon>Eucoccidiorida</taxon>
        <taxon>Eimeriorina</taxon>
        <taxon>Sarcocystidae</taxon>
        <taxon>Toxoplasma</taxon>
    </lineage>
</organism>
<name>S8EWJ6_TOXGM</name>
<evidence type="ECO:0000313" key="3">
    <source>
        <dbReference type="Proteomes" id="UP000001529"/>
    </source>
</evidence>
<dbReference type="VEuPathDB" id="ToxoDB:TGME49_235140"/>
<feature type="region of interest" description="Disordered" evidence="1">
    <location>
        <begin position="49"/>
        <end position="208"/>
    </location>
</feature>
<dbReference type="EMBL" id="CM002045">
    <property type="protein sequence ID" value="EPT26757.1"/>
    <property type="molecule type" value="Genomic_DNA"/>
</dbReference>
<feature type="compositionally biased region" description="Polar residues" evidence="1">
    <location>
        <begin position="196"/>
        <end position="205"/>
    </location>
</feature>
<dbReference type="EMBL" id="KE138836">
    <property type="protein sequence ID" value="EPT26757.1"/>
    <property type="molecule type" value="Genomic_DNA"/>
</dbReference>
<dbReference type="AlphaFoldDB" id="S8EWJ6"/>
<reference evidence="2" key="1">
    <citation type="submission" date="2013-04" db="EMBL/GenBank/DDBJ databases">
        <authorList>
            <person name="Sibley D."/>
            <person name="Venepally P."/>
            <person name="Karamycheva S."/>
            <person name="Hadjithomas M."/>
            <person name="Khan A."/>
            <person name="Brunk B."/>
            <person name="Roos D."/>
            <person name="Caler E."/>
            <person name="Lorenzi H."/>
        </authorList>
    </citation>
    <scope>NUCLEOTIDE SEQUENCE [LARGE SCALE GENOMIC DNA]</scope>
    <source>
        <strain evidence="2">ME49</strain>
    </source>
</reference>
<dbReference type="Proteomes" id="UP000001529">
    <property type="component" value="Chromosome X"/>
</dbReference>
<feature type="compositionally biased region" description="Low complexity" evidence="1">
    <location>
        <begin position="375"/>
        <end position="385"/>
    </location>
</feature>
<sequence length="444" mass="47484">MRIVTSYHIVPLSQAICIVSLFFVPKLFLIEERDDVSQFRTVMLGVEAADSSSGVRTSGPGLAAPQAASEATAPPNQESPPARPRRQPPRAVRAAPQAASEATAPPDQESPPARPRRQPPRAVRAAPQAASEATAPPDQESPPARPSRRALRERRHAPVEQTAAAQGASGGRRVPDTGHLASLSARQHSLGGAASVRSTRSNPASNVERWSRGLAYARRTRLAYGPYRDNQDSLIHYPRRENPRPWMLAAARELASLLPPGERDRFIAGVNVDVPGTEEQRHGISFPQAENVLQKRLPLKKRPSYRPVESPAVSQDPSTSHLPVMEFQPGGSPRGVVAPVTTSLDRQRGESDPSSSQKGASPPSAGVVSVGGMTSSRRSPSPVRSTLSYPSPSLDVPRTVSGDGASGQLMETNISPARKPSSRARPTVIVRPSTTVIDVPDIIQ</sequence>
<protein>
    <submittedName>
        <fullName evidence="2">Uncharacterized protein</fullName>
    </submittedName>
</protein>
<feature type="region of interest" description="Disordered" evidence="1">
    <location>
        <begin position="296"/>
        <end position="426"/>
    </location>
</feature>